<evidence type="ECO:0000259" key="4">
    <source>
        <dbReference type="Pfam" id="PF00152"/>
    </source>
</evidence>
<keyword evidence="2" id="KW-0547">Nucleotide-binding</keyword>
<dbReference type="InterPro" id="IPR018149">
    <property type="entry name" value="Lys-tRNA-synth_II_C"/>
</dbReference>
<dbReference type="Pfam" id="PF00152">
    <property type="entry name" value="tRNA-synt_2"/>
    <property type="match status" value="1"/>
</dbReference>
<keyword evidence="3" id="KW-0067">ATP-binding</keyword>
<dbReference type="EnsemblPlants" id="KRH04388">
    <property type="protein sequence ID" value="KRH04388"/>
    <property type="gene ID" value="GLYMA_17G158700"/>
</dbReference>
<dbReference type="STRING" id="3847.A0A0R0FPU3"/>
<keyword evidence="1" id="KW-0436">Ligase</keyword>
<organism evidence="5">
    <name type="scientific">Glycine max</name>
    <name type="common">Soybean</name>
    <name type="synonym">Glycine hispida</name>
    <dbReference type="NCBI Taxonomy" id="3847"/>
    <lineage>
        <taxon>Eukaryota</taxon>
        <taxon>Viridiplantae</taxon>
        <taxon>Streptophyta</taxon>
        <taxon>Embryophyta</taxon>
        <taxon>Tracheophyta</taxon>
        <taxon>Spermatophyta</taxon>
        <taxon>Magnoliopsida</taxon>
        <taxon>eudicotyledons</taxon>
        <taxon>Gunneridae</taxon>
        <taxon>Pentapetalae</taxon>
        <taxon>rosids</taxon>
        <taxon>fabids</taxon>
        <taxon>Fabales</taxon>
        <taxon>Fabaceae</taxon>
        <taxon>Papilionoideae</taxon>
        <taxon>50 kb inversion clade</taxon>
        <taxon>NPAAA clade</taxon>
        <taxon>indigoferoid/millettioid clade</taxon>
        <taxon>Phaseoleae</taxon>
        <taxon>Glycine</taxon>
        <taxon>Glycine subgen. Soja</taxon>
    </lineage>
</organism>
<dbReference type="PANTHER" id="PTHR42918:SF9">
    <property type="entry name" value="LYSINE--TRNA LIGASE"/>
    <property type="match status" value="1"/>
</dbReference>
<dbReference type="InterPro" id="IPR045864">
    <property type="entry name" value="aa-tRNA-synth_II/BPL/LPL"/>
</dbReference>
<accession>A0A0R0FPU3</accession>
<dbReference type="PANTHER" id="PTHR42918">
    <property type="entry name" value="LYSYL-TRNA SYNTHETASE"/>
    <property type="match status" value="1"/>
</dbReference>
<gene>
    <name evidence="5" type="ORF">GLYMA_17G158700</name>
</gene>
<dbReference type="SMR" id="A0A0R0FPU3"/>
<dbReference type="SUPFAM" id="SSF55681">
    <property type="entry name" value="Class II aaRS and biotin synthetases"/>
    <property type="match status" value="1"/>
</dbReference>
<dbReference type="GO" id="GO:0004824">
    <property type="term" value="F:lysine-tRNA ligase activity"/>
    <property type="evidence" value="ECO:0007669"/>
    <property type="project" value="InterPro"/>
</dbReference>
<dbReference type="AlphaFoldDB" id="A0A0R0FPU3"/>
<dbReference type="Gene3D" id="3.30.930.10">
    <property type="entry name" value="Bira Bifunctional Protein, Domain 2"/>
    <property type="match status" value="1"/>
</dbReference>
<reference evidence="5 6" key="1">
    <citation type="journal article" date="2010" name="Nature">
        <title>Genome sequence of the palaeopolyploid soybean.</title>
        <authorList>
            <person name="Schmutz J."/>
            <person name="Cannon S.B."/>
            <person name="Schlueter J."/>
            <person name="Ma J."/>
            <person name="Mitros T."/>
            <person name="Nelson W."/>
            <person name="Hyten D.L."/>
            <person name="Song Q."/>
            <person name="Thelen J.J."/>
            <person name="Cheng J."/>
            <person name="Xu D."/>
            <person name="Hellsten U."/>
            <person name="May G.D."/>
            <person name="Yu Y."/>
            <person name="Sakurai T."/>
            <person name="Umezawa T."/>
            <person name="Bhattacharyya M.K."/>
            <person name="Sandhu D."/>
            <person name="Valliyodan B."/>
            <person name="Lindquist E."/>
            <person name="Peto M."/>
            <person name="Grant D."/>
            <person name="Shu S."/>
            <person name="Goodstein D."/>
            <person name="Barry K."/>
            <person name="Futrell-Griggs M."/>
            <person name="Abernathy B."/>
            <person name="Du J."/>
            <person name="Tian Z."/>
            <person name="Zhu L."/>
            <person name="Gill N."/>
            <person name="Joshi T."/>
            <person name="Libault M."/>
            <person name="Sethuraman A."/>
            <person name="Zhang X.-C."/>
            <person name="Shinozaki K."/>
            <person name="Nguyen H.T."/>
            <person name="Wing R.A."/>
            <person name="Cregan P."/>
            <person name="Specht J."/>
            <person name="Grimwood J."/>
            <person name="Rokhsar D."/>
            <person name="Stacey G."/>
            <person name="Shoemaker R.C."/>
            <person name="Jackson S.A."/>
        </authorList>
    </citation>
    <scope>NUCLEOTIDE SEQUENCE</scope>
    <source>
        <strain evidence="6">cv. Williams 82</strain>
        <tissue evidence="5">Callus</tissue>
    </source>
</reference>
<evidence type="ECO:0000256" key="1">
    <source>
        <dbReference type="ARBA" id="ARBA00022598"/>
    </source>
</evidence>
<dbReference type="EMBL" id="CM000850">
    <property type="protein sequence ID" value="KRH04388.1"/>
    <property type="molecule type" value="Genomic_DNA"/>
</dbReference>
<proteinExistence type="predicted"/>
<sequence length="147" mass="17224">MGLLQKKTMVYHVLVDLVSSSANATPGLGRYPPFKREKLSCSFVAISRLWQFYTSYCQLGYTKKQEERHFRRVIMLEVETPMMNMIVSGVAARPFVTHHNELSMKLFMRIAPKLYLKQLIVGGLDGVYEIWPHISFHLILKRWQLEY</sequence>
<evidence type="ECO:0000256" key="2">
    <source>
        <dbReference type="ARBA" id="ARBA00022741"/>
    </source>
</evidence>
<dbReference type="InParanoid" id="A0A0R0FPU3"/>
<dbReference type="PRINTS" id="PR00982">
    <property type="entry name" value="TRNASYNTHLYS"/>
</dbReference>
<reference evidence="6" key="2">
    <citation type="submission" date="2018-02" db="UniProtKB">
        <authorList>
            <consortium name="EnsemblPlants"/>
        </authorList>
    </citation>
    <scope>IDENTIFICATION</scope>
    <source>
        <strain evidence="6">Williams 82</strain>
    </source>
</reference>
<dbReference type="GO" id="GO:0005524">
    <property type="term" value="F:ATP binding"/>
    <property type="evidence" value="ECO:0007669"/>
    <property type="project" value="UniProtKB-KW"/>
</dbReference>
<dbReference type="GO" id="GO:0006430">
    <property type="term" value="P:lysyl-tRNA aminoacylation"/>
    <property type="evidence" value="ECO:0007669"/>
    <property type="project" value="InterPro"/>
</dbReference>
<keyword evidence="7" id="KW-1185">Reference proteome</keyword>
<feature type="domain" description="Aminoacyl-tRNA synthetase class II (D/K/N)" evidence="4">
    <location>
        <begin position="75"/>
        <end position="132"/>
    </location>
</feature>
<name>A0A0R0FPU3_SOYBN</name>
<dbReference type="Gramene" id="KRH04388">
    <property type="protein sequence ID" value="KRH04388"/>
    <property type="gene ID" value="GLYMA_17G158700"/>
</dbReference>
<evidence type="ECO:0000313" key="6">
    <source>
        <dbReference type="EnsemblPlants" id="KRH04388"/>
    </source>
</evidence>
<dbReference type="InterPro" id="IPR004364">
    <property type="entry name" value="Aa-tRNA-synt_II"/>
</dbReference>
<evidence type="ECO:0000256" key="3">
    <source>
        <dbReference type="ARBA" id="ARBA00022840"/>
    </source>
</evidence>
<protein>
    <recommendedName>
        <fullName evidence="4">Aminoacyl-tRNA synthetase class II (D/K/N) domain-containing protein</fullName>
    </recommendedName>
</protein>
<evidence type="ECO:0000313" key="5">
    <source>
        <dbReference type="EMBL" id="KRH04388.1"/>
    </source>
</evidence>
<evidence type="ECO:0000313" key="7">
    <source>
        <dbReference type="Proteomes" id="UP000008827"/>
    </source>
</evidence>
<reference evidence="5" key="3">
    <citation type="submission" date="2018-07" db="EMBL/GenBank/DDBJ databases">
        <title>WGS assembly of Glycine max.</title>
        <authorList>
            <person name="Schmutz J."/>
            <person name="Cannon S."/>
            <person name="Schlueter J."/>
            <person name="Ma J."/>
            <person name="Mitros T."/>
            <person name="Nelson W."/>
            <person name="Hyten D."/>
            <person name="Song Q."/>
            <person name="Thelen J."/>
            <person name="Cheng J."/>
            <person name="Xu D."/>
            <person name="Hellsten U."/>
            <person name="May G."/>
            <person name="Yu Y."/>
            <person name="Sakurai T."/>
            <person name="Umezawa T."/>
            <person name="Bhattacharyya M."/>
            <person name="Sandhu D."/>
            <person name="Valliyodan B."/>
            <person name="Lindquist E."/>
            <person name="Peto M."/>
            <person name="Grant D."/>
            <person name="Shu S."/>
            <person name="Goodstein D."/>
            <person name="Barry K."/>
            <person name="Futrell-Griggs M."/>
            <person name="Abernathy B."/>
            <person name="Du J."/>
            <person name="Tian Z."/>
            <person name="Zhu L."/>
            <person name="Gill N."/>
            <person name="Joshi T."/>
            <person name="Libault M."/>
            <person name="Sethuraman A."/>
            <person name="Zhang X."/>
            <person name="Shinozaki K."/>
            <person name="Nguyen H."/>
            <person name="Wing R."/>
            <person name="Cregan P."/>
            <person name="Specht J."/>
            <person name="Grimwood J."/>
            <person name="Rokhsar D."/>
            <person name="Stacey G."/>
            <person name="Shoemaker R."/>
            <person name="Jackson S."/>
        </authorList>
    </citation>
    <scope>NUCLEOTIDE SEQUENCE</scope>
    <source>
        <tissue evidence="5">Callus</tissue>
    </source>
</reference>
<dbReference type="Proteomes" id="UP000008827">
    <property type="component" value="Chromosome 17"/>
</dbReference>
<dbReference type="GO" id="GO:0005737">
    <property type="term" value="C:cytoplasm"/>
    <property type="evidence" value="ECO:0007669"/>
    <property type="project" value="InterPro"/>
</dbReference>